<feature type="compositionally biased region" description="Polar residues" evidence="1">
    <location>
        <begin position="124"/>
        <end position="142"/>
    </location>
</feature>
<evidence type="ECO:0000313" key="3">
    <source>
        <dbReference type="Proteomes" id="UP000694044"/>
    </source>
</evidence>
<name>A0A8T1V9D1_9STRA</name>
<evidence type="ECO:0000313" key="2">
    <source>
        <dbReference type="EMBL" id="KAG7376923.1"/>
    </source>
</evidence>
<dbReference type="Proteomes" id="UP000694044">
    <property type="component" value="Unassembled WGS sequence"/>
</dbReference>
<sequence length="238" mass="26153">MSVVYTPESTQDVAVEIYALQPCVGRSTSLLMAPEMKQQHVKVYNKFNGVDEPATRDSKTLLADVGGKPVDESRTLPLLDITSFDVSQVTIHHILNYVYYKEGGRPQPAGMVFGESIYDEVNSQDKGPSVASQRPLTTSTGTEVVLSDGLSDSEDDEPVVGTPRRASRVMEPPEAKRRRRTAMGNEDTPRVRDPQVPLIPAADSVGWNPMSTSYLHFTGLEQSQTIQLKCLSIGAKMR</sequence>
<gene>
    <name evidence="2" type="ORF">PHYPSEUDO_012544</name>
</gene>
<accession>A0A8T1V9D1</accession>
<reference evidence="2" key="1">
    <citation type="submission" date="2021-02" db="EMBL/GenBank/DDBJ databases">
        <authorList>
            <person name="Palmer J.M."/>
        </authorList>
    </citation>
    <scope>NUCLEOTIDE SEQUENCE</scope>
    <source>
        <strain evidence="2">SCRP734</strain>
    </source>
</reference>
<proteinExistence type="predicted"/>
<feature type="region of interest" description="Disordered" evidence="1">
    <location>
        <begin position="122"/>
        <end position="196"/>
    </location>
</feature>
<dbReference type="AlphaFoldDB" id="A0A8T1V9D1"/>
<protein>
    <submittedName>
        <fullName evidence="2">Uncharacterized protein</fullName>
    </submittedName>
</protein>
<organism evidence="2 3">
    <name type="scientific">Phytophthora pseudosyringae</name>
    <dbReference type="NCBI Taxonomy" id="221518"/>
    <lineage>
        <taxon>Eukaryota</taxon>
        <taxon>Sar</taxon>
        <taxon>Stramenopiles</taxon>
        <taxon>Oomycota</taxon>
        <taxon>Peronosporomycetes</taxon>
        <taxon>Peronosporales</taxon>
        <taxon>Peronosporaceae</taxon>
        <taxon>Phytophthora</taxon>
    </lineage>
</organism>
<comment type="caution">
    <text evidence="2">The sequence shown here is derived from an EMBL/GenBank/DDBJ whole genome shotgun (WGS) entry which is preliminary data.</text>
</comment>
<keyword evidence="3" id="KW-1185">Reference proteome</keyword>
<dbReference type="EMBL" id="JAGDFM010000601">
    <property type="protein sequence ID" value="KAG7376923.1"/>
    <property type="molecule type" value="Genomic_DNA"/>
</dbReference>
<evidence type="ECO:0000256" key="1">
    <source>
        <dbReference type="SAM" id="MobiDB-lite"/>
    </source>
</evidence>
<dbReference type="OrthoDB" id="129835at2759"/>